<feature type="region of interest" description="Disordered" evidence="4">
    <location>
        <begin position="135"/>
        <end position="157"/>
    </location>
</feature>
<dbReference type="Gene3D" id="3.50.50.60">
    <property type="entry name" value="FAD/NAD(P)-binding domain"/>
    <property type="match status" value="2"/>
</dbReference>
<evidence type="ECO:0000256" key="4">
    <source>
        <dbReference type="SAM" id="MobiDB-lite"/>
    </source>
</evidence>
<dbReference type="AlphaFoldDB" id="A0A9W8JRL0"/>
<dbReference type="OrthoDB" id="1878542at2759"/>
<keyword evidence="3" id="KW-0503">Monooxygenase</keyword>
<dbReference type="Gene3D" id="3.30.9.10">
    <property type="entry name" value="D-Amino Acid Oxidase, subunit A, domain 2"/>
    <property type="match status" value="1"/>
</dbReference>
<protein>
    <recommendedName>
        <fullName evidence="7">FAD/NAD(P)-binding domain-containing protein</fullName>
    </recommendedName>
</protein>
<dbReference type="SUPFAM" id="SSF51905">
    <property type="entry name" value="FAD/NAD(P)-binding domain"/>
    <property type="match status" value="1"/>
</dbReference>
<dbReference type="InterPro" id="IPR036188">
    <property type="entry name" value="FAD/NAD-bd_sf"/>
</dbReference>
<comment type="similarity">
    <text evidence="1">Belongs to the paxM FAD-dependent monooxygenase family.</text>
</comment>
<dbReference type="PANTHER" id="PTHR13789">
    <property type="entry name" value="MONOOXYGENASE"/>
    <property type="match status" value="1"/>
</dbReference>
<evidence type="ECO:0000256" key="2">
    <source>
        <dbReference type="ARBA" id="ARBA00023002"/>
    </source>
</evidence>
<accession>A0A9W8JRL0</accession>
<evidence type="ECO:0000256" key="3">
    <source>
        <dbReference type="ARBA" id="ARBA00023033"/>
    </source>
</evidence>
<dbReference type="EMBL" id="JANBPK010000477">
    <property type="protein sequence ID" value="KAJ2935545.1"/>
    <property type="molecule type" value="Genomic_DNA"/>
</dbReference>
<proteinExistence type="inferred from homology"/>
<feature type="non-terminal residue" evidence="5">
    <location>
        <position position="297"/>
    </location>
</feature>
<dbReference type="Proteomes" id="UP001140091">
    <property type="component" value="Unassembled WGS sequence"/>
</dbReference>
<evidence type="ECO:0000313" key="6">
    <source>
        <dbReference type="Proteomes" id="UP001140091"/>
    </source>
</evidence>
<evidence type="ECO:0000313" key="5">
    <source>
        <dbReference type="EMBL" id="KAJ2935545.1"/>
    </source>
</evidence>
<evidence type="ECO:0008006" key="7">
    <source>
        <dbReference type="Google" id="ProtNLM"/>
    </source>
</evidence>
<keyword evidence="2" id="KW-0560">Oxidoreductase</keyword>
<keyword evidence="6" id="KW-1185">Reference proteome</keyword>
<sequence>MTKILSQWGLGPALAKISHKCTSFKMRNEVTGADPIEGTVTLRGGDVVKADVIVAADGHDSIMRPLVTGEEESVDELPGQRYLSLAFQVPTDALREDEELASLTDPLVWYLWVGDGYIFHGNLVVGEQDFTDIETPKTRKKRGRKGEAGHPLVPGSRHSTALSIEDAQTLGRLFSHIQHKSQLPQFLNAYEEIRQPRVSATQEYEQRQFGMFSAPAGPPMIQRDAMMRAALAYEDWEHMDEDTFKMVWGNELALMGHDAGEQVDDWWTQWRSFFEGKERARQRDSIQIPVLQPASYD</sequence>
<reference evidence="5" key="1">
    <citation type="submission" date="2022-06" db="EMBL/GenBank/DDBJ databases">
        <title>Genome Sequence of Candolleomyces eurysporus.</title>
        <authorList>
            <person name="Buettner E."/>
        </authorList>
    </citation>
    <scope>NUCLEOTIDE SEQUENCE</scope>
    <source>
        <strain evidence="5">VTCC 930004</strain>
    </source>
</reference>
<gene>
    <name evidence="5" type="ORF">H1R20_g1549</name>
</gene>
<dbReference type="InterPro" id="IPR050493">
    <property type="entry name" value="FAD-dep_Monooxygenase_BioMet"/>
</dbReference>
<organism evidence="5 6">
    <name type="scientific">Candolleomyces eurysporus</name>
    <dbReference type="NCBI Taxonomy" id="2828524"/>
    <lineage>
        <taxon>Eukaryota</taxon>
        <taxon>Fungi</taxon>
        <taxon>Dikarya</taxon>
        <taxon>Basidiomycota</taxon>
        <taxon>Agaricomycotina</taxon>
        <taxon>Agaricomycetes</taxon>
        <taxon>Agaricomycetidae</taxon>
        <taxon>Agaricales</taxon>
        <taxon>Agaricineae</taxon>
        <taxon>Psathyrellaceae</taxon>
        <taxon>Candolleomyces</taxon>
    </lineage>
</organism>
<dbReference type="GO" id="GO:0004497">
    <property type="term" value="F:monooxygenase activity"/>
    <property type="evidence" value="ECO:0007669"/>
    <property type="project" value="UniProtKB-KW"/>
</dbReference>
<name>A0A9W8JRL0_9AGAR</name>
<dbReference type="PANTHER" id="PTHR13789:SF147">
    <property type="entry name" value="PUTATIVE (AFU_ORTHOLOGUE AFUA_2G01950)-RELATED"/>
    <property type="match status" value="1"/>
</dbReference>
<evidence type="ECO:0000256" key="1">
    <source>
        <dbReference type="ARBA" id="ARBA00007992"/>
    </source>
</evidence>
<comment type="caution">
    <text evidence="5">The sequence shown here is derived from an EMBL/GenBank/DDBJ whole genome shotgun (WGS) entry which is preliminary data.</text>
</comment>